<dbReference type="GO" id="GO:0016052">
    <property type="term" value="P:carbohydrate catabolic process"/>
    <property type="evidence" value="ECO:0007669"/>
    <property type="project" value="TreeGrafter"/>
</dbReference>
<keyword evidence="8" id="KW-0378">Hydrolase</keyword>
<evidence type="ECO:0000256" key="4">
    <source>
        <dbReference type="ARBA" id="ARBA00012732"/>
    </source>
</evidence>
<evidence type="ECO:0000313" key="16">
    <source>
        <dbReference type="Proteomes" id="UP000018001"/>
    </source>
</evidence>
<evidence type="ECO:0000256" key="12">
    <source>
        <dbReference type="ARBA" id="ARBA00073159"/>
    </source>
</evidence>
<evidence type="ECO:0000256" key="2">
    <source>
        <dbReference type="ARBA" id="ARBA00004613"/>
    </source>
</evidence>
<evidence type="ECO:0000256" key="6">
    <source>
        <dbReference type="ARBA" id="ARBA00022529"/>
    </source>
</evidence>
<name>V5FBK5_BYSSN</name>
<dbReference type="AlphaFoldDB" id="V5FBK5"/>
<evidence type="ECO:0000256" key="7">
    <source>
        <dbReference type="ARBA" id="ARBA00022638"/>
    </source>
</evidence>
<dbReference type="GO" id="GO:0031640">
    <property type="term" value="P:killing of cells of another organism"/>
    <property type="evidence" value="ECO:0007669"/>
    <property type="project" value="UniProtKB-KW"/>
</dbReference>
<evidence type="ECO:0000256" key="3">
    <source>
        <dbReference type="ARBA" id="ARBA00010646"/>
    </source>
</evidence>
<dbReference type="Pfam" id="PF01183">
    <property type="entry name" value="Glyco_hydro_25"/>
    <property type="match status" value="1"/>
</dbReference>
<keyword evidence="7" id="KW-0081">Bacteriolytic enzyme</keyword>
<dbReference type="GO" id="GO:0016998">
    <property type="term" value="P:cell wall macromolecule catabolic process"/>
    <property type="evidence" value="ECO:0007669"/>
    <property type="project" value="InterPro"/>
</dbReference>
<dbReference type="OrthoDB" id="6590422at2759"/>
<dbReference type="PANTHER" id="PTHR34135">
    <property type="entry name" value="LYSOZYME"/>
    <property type="match status" value="1"/>
</dbReference>
<dbReference type="HOGENOM" id="CLU_044973_4_0_1"/>
<sequence>MKFSLISATITAAGLVGASPTKLEARASGVQGFDISSYQSSVDFSAAYSSGTRFVIIKASSPAVATEGTSYIDSSFSDHYTAATNAGLIRGGYHFAHPDASSGSTQASYFLKHGGGWSNDGITLPGMLDLEYNPSGDTCYGLSASSMVSWIQDFASTYHSETGRYPMVYSTADWWNTCTGGSTAFKDTSPLVLARYSSSGPGTIPGGWPYQTIWQNSDSYSYGGDSDIFNGDEASLKKLASG</sequence>
<organism evidence="15 16">
    <name type="scientific">Byssochlamys spectabilis (strain No. 5 / NBRC 109023)</name>
    <name type="common">Paecilomyces variotii</name>
    <dbReference type="NCBI Taxonomy" id="1356009"/>
    <lineage>
        <taxon>Eukaryota</taxon>
        <taxon>Fungi</taxon>
        <taxon>Dikarya</taxon>
        <taxon>Ascomycota</taxon>
        <taxon>Pezizomycotina</taxon>
        <taxon>Eurotiomycetes</taxon>
        <taxon>Eurotiomycetidae</taxon>
        <taxon>Eurotiales</taxon>
        <taxon>Thermoascaceae</taxon>
        <taxon>Paecilomyces</taxon>
    </lineage>
</organism>
<dbReference type="GO" id="GO:0042742">
    <property type="term" value="P:defense response to bacterium"/>
    <property type="evidence" value="ECO:0007669"/>
    <property type="project" value="UniProtKB-KW"/>
</dbReference>
<keyword evidence="5" id="KW-0964">Secreted</keyword>
<keyword evidence="6" id="KW-0929">Antimicrobial</keyword>
<comment type="similarity">
    <text evidence="3">Belongs to the glycosyl hydrolase 25 family.</text>
</comment>
<feature type="chain" id="PRO_5004733065" description="N,O-diacetylmuramidase" evidence="14">
    <location>
        <begin position="19"/>
        <end position="242"/>
    </location>
</feature>
<evidence type="ECO:0000256" key="1">
    <source>
        <dbReference type="ARBA" id="ARBA00000632"/>
    </source>
</evidence>
<dbReference type="InterPro" id="IPR018077">
    <property type="entry name" value="Glyco_hydro_fam25_subgr"/>
</dbReference>
<comment type="subcellular location">
    <subcellularLocation>
        <location evidence="2">Secreted</location>
    </subcellularLocation>
</comment>
<evidence type="ECO:0000256" key="13">
    <source>
        <dbReference type="ARBA" id="ARBA00075474"/>
    </source>
</evidence>
<dbReference type="SUPFAM" id="SSF51445">
    <property type="entry name" value="(Trans)glycosidases"/>
    <property type="match status" value="1"/>
</dbReference>
<dbReference type="SMART" id="SM00641">
    <property type="entry name" value="Glyco_25"/>
    <property type="match status" value="1"/>
</dbReference>
<protein>
    <recommendedName>
        <fullName evidence="12">N,O-diacetylmuramidase</fullName>
        <ecNumber evidence="4">3.2.1.17</ecNumber>
    </recommendedName>
    <alternativeName>
        <fullName evidence="13">Lysozyme CH</fullName>
    </alternativeName>
</protein>
<gene>
    <name evidence="15" type="ORF">PVAR5_2690</name>
</gene>
<comment type="function">
    <text evidence="11">This enzyme has both lysozyme (acetylmuramidase) and diacetylmuramidase activities.</text>
</comment>
<keyword evidence="10" id="KW-0326">Glycosidase</keyword>
<comment type="catalytic activity">
    <reaction evidence="1">
        <text>Hydrolysis of (1-&gt;4)-beta-linkages between N-acetylmuramic acid and N-acetyl-D-glucosamine residues in a peptidoglycan and between N-acetyl-D-glucosamine residues in chitodextrins.</text>
        <dbReference type="EC" id="3.2.1.17"/>
    </reaction>
</comment>
<dbReference type="Proteomes" id="UP000018001">
    <property type="component" value="Unassembled WGS sequence"/>
</dbReference>
<evidence type="ECO:0000256" key="8">
    <source>
        <dbReference type="ARBA" id="ARBA00022801"/>
    </source>
</evidence>
<dbReference type="PROSITE" id="PS51904">
    <property type="entry name" value="GLYCOSYL_HYDROL_F25_2"/>
    <property type="match status" value="1"/>
</dbReference>
<evidence type="ECO:0000313" key="15">
    <source>
        <dbReference type="EMBL" id="GAD94069.1"/>
    </source>
</evidence>
<reference evidence="16" key="1">
    <citation type="journal article" date="2014" name="Genome Announc.">
        <title>Draft genome sequence of the formaldehyde-resistant fungus Byssochlamys spectabilis No. 5 (anamorph Paecilomyces variotii No. 5) (NBRC109023).</title>
        <authorList>
            <person name="Oka T."/>
            <person name="Ekino K."/>
            <person name="Fukuda K."/>
            <person name="Nomura Y."/>
        </authorList>
    </citation>
    <scope>NUCLEOTIDE SEQUENCE [LARGE SCALE GENOMIC DNA]</scope>
    <source>
        <strain evidence="16">No. 5 / NBRC 109023</strain>
    </source>
</reference>
<dbReference type="GO" id="GO:0009253">
    <property type="term" value="P:peptidoglycan catabolic process"/>
    <property type="evidence" value="ECO:0007669"/>
    <property type="project" value="InterPro"/>
</dbReference>
<evidence type="ECO:0000256" key="9">
    <source>
        <dbReference type="ARBA" id="ARBA00023157"/>
    </source>
</evidence>
<dbReference type="eggNOG" id="ENOG502S19Y">
    <property type="taxonomic scope" value="Eukaryota"/>
</dbReference>
<dbReference type="FunFam" id="3.20.20.80:FF:000060">
    <property type="entry name" value="Lysozyme M1"/>
    <property type="match status" value="1"/>
</dbReference>
<dbReference type="InterPro" id="IPR017853">
    <property type="entry name" value="GH"/>
</dbReference>
<evidence type="ECO:0000256" key="10">
    <source>
        <dbReference type="ARBA" id="ARBA00023295"/>
    </source>
</evidence>
<dbReference type="CDD" id="cd06412">
    <property type="entry name" value="GH25_CH-type"/>
    <property type="match status" value="1"/>
</dbReference>
<proteinExistence type="inferred from homology"/>
<dbReference type="GO" id="GO:0005576">
    <property type="term" value="C:extracellular region"/>
    <property type="evidence" value="ECO:0007669"/>
    <property type="project" value="UniProtKB-SubCell"/>
</dbReference>
<keyword evidence="16" id="KW-1185">Reference proteome</keyword>
<dbReference type="EMBL" id="BAUL01000078">
    <property type="protein sequence ID" value="GAD94069.1"/>
    <property type="molecule type" value="Genomic_DNA"/>
</dbReference>
<evidence type="ECO:0000256" key="14">
    <source>
        <dbReference type="SAM" id="SignalP"/>
    </source>
</evidence>
<keyword evidence="9" id="KW-1015">Disulfide bond</keyword>
<dbReference type="PANTHER" id="PTHR34135:SF2">
    <property type="entry name" value="LYSOZYME"/>
    <property type="match status" value="1"/>
</dbReference>
<dbReference type="GO" id="GO:0003796">
    <property type="term" value="F:lysozyme activity"/>
    <property type="evidence" value="ECO:0007669"/>
    <property type="project" value="UniProtKB-EC"/>
</dbReference>
<dbReference type="Gene3D" id="3.20.20.80">
    <property type="entry name" value="Glycosidases"/>
    <property type="match status" value="1"/>
</dbReference>
<comment type="caution">
    <text evidence="15">The sequence shown here is derived from an EMBL/GenBank/DDBJ whole genome shotgun (WGS) entry which is preliminary data.</text>
</comment>
<keyword evidence="14" id="KW-0732">Signal</keyword>
<dbReference type="InterPro" id="IPR002053">
    <property type="entry name" value="Glyco_hydro_25"/>
</dbReference>
<accession>V5FBK5</accession>
<dbReference type="InParanoid" id="V5FBK5"/>
<evidence type="ECO:0000256" key="5">
    <source>
        <dbReference type="ARBA" id="ARBA00022525"/>
    </source>
</evidence>
<evidence type="ECO:0000256" key="11">
    <source>
        <dbReference type="ARBA" id="ARBA00055588"/>
    </source>
</evidence>
<feature type="signal peptide" evidence="14">
    <location>
        <begin position="1"/>
        <end position="18"/>
    </location>
</feature>
<dbReference type="EC" id="3.2.1.17" evidence="4"/>